<dbReference type="Gene3D" id="2.30.30.30">
    <property type="match status" value="1"/>
</dbReference>
<dbReference type="SMART" id="SM01383">
    <property type="entry name" value="Ribosomal_L2"/>
    <property type="match status" value="1"/>
</dbReference>
<evidence type="ECO:0000256" key="6">
    <source>
        <dbReference type="SAM" id="MobiDB-lite"/>
    </source>
</evidence>
<dbReference type="SMART" id="SM01382">
    <property type="entry name" value="Ribosomal_L2_C"/>
    <property type="match status" value="1"/>
</dbReference>
<evidence type="ECO:0000256" key="2">
    <source>
        <dbReference type="ARBA" id="ARBA00022980"/>
    </source>
</evidence>
<gene>
    <name evidence="5" type="primary">rplB</name>
    <name evidence="9" type="ORF">COY32_06445</name>
</gene>
<comment type="similarity">
    <text evidence="1 5">Belongs to the universal ribosomal protein uL2 family.</text>
</comment>
<feature type="domain" description="Large ribosomal subunit protein uL2 RNA-binding" evidence="8">
    <location>
        <begin position="41"/>
        <end position="118"/>
    </location>
</feature>
<dbReference type="InterPro" id="IPR008991">
    <property type="entry name" value="Translation_prot_SH3-like_sf"/>
</dbReference>
<dbReference type="Pfam" id="PF03947">
    <property type="entry name" value="Ribosomal_L2_C"/>
    <property type="match status" value="1"/>
</dbReference>
<evidence type="ECO:0000256" key="1">
    <source>
        <dbReference type="ARBA" id="ARBA00005636"/>
    </source>
</evidence>
<dbReference type="GO" id="GO:0002181">
    <property type="term" value="P:cytoplasmic translation"/>
    <property type="evidence" value="ECO:0007669"/>
    <property type="project" value="TreeGrafter"/>
</dbReference>
<evidence type="ECO:0000256" key="3">
    <source>
        <dbReference type="ARBA" id="ARBA00023274"/>
    </source>
</evidence>
<dbReference type="FunFam" id="2.30.30.30:FF:000001">
    <property type="entry name" value="50S ribosomal protein L2"/>
    <property type="match status" value="1"/>
</dbReference>
<sequence>MKVKALKPVTPGQRGRVVIVGDNLTKKRPEKKLTVPNKSTGARSKGRITVRGRGGGHKRLYRIIDFIRREKQNMLAEVIALEYDPNRSCNIALISYADNEKRYIIAPEGLEIGTKVESGENVKVAVGNAMPLRLVPVGTHVHNVELHLGQGGKMVRSAGQSARVMAKDAGFVQVKLPSGEIRLFSEKNFATIGRVSNAEHSQRVLGKAGVSRYLGFRPKVRGTAMAAGEHPHGGGEGRTGTGRPPRTKWGKKAYGVRTRSKKNKRNPLIVKRRGEK</sequence>
<organism evidence="9 10">
    <name type="scientific">candidate division WWE3 bacterium CG_4_10_14_0_2_um_filter_41_14</name>
    <dbReference type="NCBI Taxonomy" id="1975072"/>
    <lineage>
        <taxon>Bacteria</taxon>
        <taxon>Katanobacteria</taxon>
    </lineage>
</organism>
<feature type="region of interest" description="Disordered" evidence="6">
    <location>
        <begin position="225"/>
        <end position="276"/>
    </location>
</feature>
<dbReference type="PIRSF" id="PIRSF002158">
    <property type="entry name" value="Ribosomal_L2"/>
    <property type="match status" value="1"/>
</dbReference>
<comment type="function">
    <text evidence="5">One of the primary rRNA binding proteins. Required for association of the 30S and 50S subunits to form the 70S ribosome, for tRNA binding and peptide bond formation. It has been suggested to have peptidyltransferase activity; this is somewhat controversial. Makes several contacts with the 16S rRNA in the 70S ribosome.</text>
</comment>
<dbReference type="NCBIfam" id="TIGR01171">
    <property type="entry name" value="rplB_bact"/>
    <property type="match status" value="1"/>
</dbReference>
<dbReference type="SUPFAM" id="SSF50249">
    <property type="entry name" value="Nucleic acid-binding proteins"/>
    <property type="match status" value="1"/>
</dbReference>
<keyword evidence="2 5" id="KW-0689">Ribosomal protein</keyword>
<evidence type="ECO:0000259" key="8">
    <source>
        <dbReference type="SMART" id="SM01383"/>
    </source>
</evidence>
<feature type="domain" description="Large ribosomal subunit protein uL2 C-terminal" evidence="7">
    <location>
        <begin position="124"/>
        <end position="252"/>
    </location>
</feature>
<dbReference type="GO" id="GO:0003735">
    <property type="term" value="F:structural constituent of ribosome"/>
    <property type="evidence" value="ECO:0007669"/>
    <property type="project" value="InterPro"/>
</dbReference>
<name>A0A2M7TF80_UNCKA</name>
<dbReference type="PANTHER" id="PTHR13691:SF5">
    <property type="entry name" value="LARGE RIBOSOMAL SUBUNIT PROTEIN UL2M"/>
    <property type="match status" value="1"/>
</dbReference>
<dbReference type="InterPro" id="IPR014722">
    <property type="entry name" value="Rib_uL2_dom2"/>
</dbReference>
<dbReference type="Pfam" id="PF00181">
    <property type="entry name" value="Ribosomal_L2_N"/>
    <property type="match status" value="1"/>
</dbReference>
<proteinExistence type="inferred from homology"/>
<evidence type="ECO:0000313" key="10">
    <source>
        <dbReference type="Proteomes" id="UP000228920"/>
    </source>
</evidence>
<dbReference type="HAMAP" id="MF_01320_B">
    <property type="entry name" value="Ribosomal_uL2_B"/>
    <property type="match status" value="1"/>
</dbReference>
<dbReference type="Gene3D" id="4.10.950.10">
    <property type="entry name" value="Ribosomal protein L2, domain 3"/>
    <property type="match status" value="1"/>
</dbReference>
<evidence type="ECO:0000313" key="9">
    <source>
        <dbReference type="EMBL" id="PIZ44394.1"/>
    </source>
</evidence>
<dbReference type="InterPro" id="IPR014726">
    <property type="entry name" value="Ribosomal_uL2_dom3"/>
</dbReference>
<dbReference type="PANTHER" id="PTHR13691">
    <property type="entry name" value="RIBOSOMAL PROTEIN L2"/>
    <property type="match status" value="1"/>
</dbReference>
<dbReference type="GO" id="GO:0019843">
    <property type="term" value="F:rRNA binding"/>
    <property type="evidence" value="ECO:0007669"/>
    <property type="project" value="UniProtKB-UniRule"/>
</dbReference>
<comment type="subunit">
    <text evidence="5">Part of the 50S ribosomal subunit. Forms a bridge to the 30S subunit in the 70S ribosome.</text>
</comment>
<dbReference type="AlphaFoldDB" id="A0A2M7TF80"/>
<feature type="compositionally biased region" description="Basic residues" evidence="6">
    <location>
        <begin position="258"/>
        <end position="276"/>
    </location>
</feature>
<dbReference type="GO" id="GO:0015934">
    <property type="term" value="C:large ribosomal subunit"/>
    <property type="evidence" value="ECO:0007669"/>
    <property type="project" value="InterPro"/>
</dbReference>
<dbReference type="Gene3D" id="2.40.50.140">
    <property type="entry name" value="Nucleic acid-binding proteins"/>
    <property type="match status" value="1"/>
</dbReference>
<dbReference type="InterPro" id="IPR022669">
    <property type="entry name" value="Ribosomal_uL2_C"/>
</dbReference>
<keyword evidence="3 5" id="KW-0687">Ribonucleoprotein</keyword>
<dbReference type="InterPro" id="IPR012340">
    <property type="entry name" value="NA-bd_OB-fold"/>
</dbReference>
<dbReference type="SUPFAM" id="SSF50104">
    <property type="entry name" value="Translation proteins SH3-like domain"/>
    <property type="match status" value="1"/>
</dbReference>
<evidence type="ECO:0000259" key="7">
    <source>
        <dbReference type="SMART" id="SM01382"/>
    </source>
</evidence>
<protein>
    <recommendedName>
        <fullName evidence="4 5">Large ribosomal subunit protein uL2</fullName>
    </recommendedName>
</protein>
<dbReference type="Proteomes" id="UP000228920">
    <property type="component" value="Unassembled WGS sequence"/>
</dbReference>
<evidence type="ECO:0000256" key="4">
    <source>
        <dbReference type="ARBA" id="ARBA00035242"/>
    </source>
</evidence>
<accession>A0A2M7TF80</accession>
<dbReference type="FunFam" id="4.10.950.10:FF:000001">
    <property type="entry name" value="50S ribosomal protein L2"/>
    <property type="match status" value="1"/>
</dbReference>
<keyword evidence="5" id="KW-0694">RNA-binding</keyword>
<dbReference type="InterPro" id="IPR005880">
    <property type="entry name" value="Ribosomal_uL2_bac/org-type"/>
</dbReference>
<comment type="caution">
    <text evidence="9">The sequence shown here is derived from an EMBL/GenBank/DDBJ whole genome shotgun (WGS) entry which is preliminary data.</text>
</comment>
<dbReference type="InterPro" id="IPR002171">
    <property type="entry name" value="Ribosomal_uL2"/>
</dbReference>
<evidence type="ECO:0000256" key="5">
    <source>
        <dbReference type="HAMAP-Rule" id="MF_01320"/>
    </source>
</evidence>
<dbReference type="InterPro" id="IPR022666">
    <property type="entry name" value="Ribosomal_uL2_RNA-bd_dom"/>
</dbReference>
<dbReference type="EMBL" id="PFNL01000180">
    <property type="protein sequence ID" value="PIZ44394.1"/>
    <property type="molecule type" value="Genomic_DNA"/>
</dbReference>
<keyword evidence="5" id="KW-0699">rRNA-binding</keyword>
<dbReference type="GO" id="GO:0016740">
    <property type="term" value="F:transferase activity"/>
    <property type="evidence" value="ECO:0007669"/>
    <property type="project" value="InterPro"/>
</dbReference>
<reference evidence="10" key="1">
    <citation type="submission" date="2017-09" db="EMBL/GenBank/DDBJ databases">
        <title>Depth-based differentiation of microbial function through sediment-hosted aquifers and enrichment of novel symbionts in the deep terrestrial subsurface.</title>
        <authorList>
            <person name="Probst A.J."/>
            <person name="Ladd B."/>
            <person name="Jarett J.K."/>
            <person name="Geller-Mcgrath D.E."/>
            <person name="Sieber C.M.K."/>
            <person name="Emerson J.B."/>
            <person name="Anantharaman K."/>
            <person name="Thomas B.C."/>
            <person name="Malmstrom R."/>
            <person name="Stieglmeier M."/>
            <person name="Klingl A."/>
            <person name="Woyke T."/>
            <person name="Ryan C.M."/>
            <person name="Banfield J.F."/>
        </authorList>
    </citation>
    <scope>NUCLEOTIDE SEQUENCE [LARGE SCALE GENOMIC DNA]</scope>
</reference>